<name>A0A0E9T2E6_ANGAN</name>
<reference evidence="1" key="2">
    <citation type="journal article" date="2015" name="Fish Shellfish Immunol.">
        <title>Early steps in the European eel (Anguilla anguilla)-Vibrio vulnificus interaction in the gills: Role of the RtxA13 toxin.</title>
        <authorList>
            <person name="Callol A."/>
            <person name="Pajuelo D."/>
            <person name="Ebbesson L."/>
            <person name="Teles M."/>
            <person name="MacKenzie S."/>
            <person name="Amaro C."/>
        </authorList>
    </citation>
    <scope>NUCLEOTIDE SEQUENCE</scope>
</reference>
<sequence>MFQISINRTYLELIGRTGYGTAYCWSYCSKVEFEGKKCFNVGRRWSRALAI</sequence>
<accession>A0A0E9T2E6</accession>
<protein>
    <submittedName>
        <fullName evidence="1">Uncharacterized protein</fullName>
    </submittedName>
</protein>
<reference evidence="1" key="1">
    <citation type="submission" date="2014-11" db="EMBL/GenBank/DDBJ databases">
        <authorList>
            <person name="Amaro Gonzalez C."/>
        </authorList>
    </citation>
    <scope>NUCLEOTIDE SEQUENCE</scope>
</reference>
<dbReference type="AlphaFoldDB" id="A0A0E9T2E6"/>
<evidence type="ECO:0000313" key="1">
    <source>
        <dbReference type="EMBL" id="JAH47771.1"/>
    </source>
</evidence>
<proteinExistence type="predicted"/>
<organism evidence="1">
    <name type="scientific">Anguilla anguilla</name>
    <name type="common">European freshwater eel</name>
    <name type="synonym">Muraena anguilla</name>
    <dbReference type="NCBI Taxonomy" id="7936"/>
    <lineage>
        <taxon>Eukaryota</taxon>
        <taxon>Metazoa</taxon>
        <taxon>Chordata</taxon>
        <taxon>Craniata</taxon>
        <taxon>Vertebrata</taxon>
        <taxon>Euteleostomi</taxon>
        <taxon>Actinopterygii</taxon>
        <taxon>Neopterygii</taxon>
        <taxon>Teleostei</taxon>
        <taxon>Anguilliformes</taxon>
        <taxon>Anguillidae</taxon>
        <taxon>Anguilla</taxon>
    </lineage>
</organism>
<dbReference type="EMBL" id="GBXM01060806">
    <property type="protein sequence ID" value="JAH47771.1"/>
    <property type="molecule type" value="Transcribed_RNA"/>
</dbReference>